<reference evidence="7 8" key="1">
    <citation type="submission" date="2018-06" db="EMBL/GenBank/DDBJ databases">
        <authorList>
            <consortium name="Pathogen Informatics"/>
            <person name="Doyle S."/>
        </authorList>
    </citation>
    <scope>NUCLEOTIDE SEQUENCE [LARGE SCALE GENOMIC DNA]</scope>
    <source>
        <strain evidence="7 8">NCTC13184</strain>
    </source>
</reference>
<dbReference type="Pfam" id="PF00126">
    <property type="entry name" value="HTH_1"/>
    <property type="match status" value="1"/>
</dbReference>
<keyword evidence="2" id="KW-0805">Transcription regulation</keyword>
<dbReference type="PROSITE" id="PS50931">
    <property type="entry name" value="HTH_LYSR"/>
    <property type="match status" value="1"/>
</dbReference>
<dbReference type="EMBL" id="UGRU01000001">
    <property type="protein sequence ID" value="SUA44926.1"/>
    <property type="molecule type" value="Genomic_DNA"/>
</dbReference>
<comment type="similarity">
    <text evidence="1">Belongs to the LysR transcriptional regulatory family.</text>
</comment>
<evidence type="ECO:0000256" key="1">
    <source>
        <dbReference type="ARBA" id="ARBA00009437"/>
    </source>
</evidence>
<dbReference type="InterPro" id="IPR005119">
    <property type="entry name" value="LysR_subst-bd"/>
</dbReference>
<evidence type="ECO:0000313" key="8">
    <source>
        <dbReference type="Proteomes" id="UP000255082"/>
    </source>
</evidence>
<evidence type="ECO:0000256" key="4">
    <source>
        <dbReference type="ARBA" id="ARBA00023159"/>
    </source>
</evidence>
<dbReference type="SUPFAM" id="SSF46785">
    <property type="entry name" value="Winged helix' DNA-binding domain"/>
    <property type="match status" value="1"/>
</dbReference>
<dbReference type="PRINTS" id="PR00039">
    <property type="entry name" value="HTHLYSR"/>
</dbReference>
<evidence type="ECO:0000256" key="5">
    <source>
        <dbReference type="ARBA" id="ARBA00023163"/>
    </source>
</evidence>
<dbReference type="InterPro" id="IPR036388">
    <property type="entry name" value="WH-like_DNA-bd_sf"/>
</dbReference>
<accession>A0A378WUJ2</accession>
<keyword evidence="5" id="KW-0804">Transcription</keyword>
<feature type="domain" description="HTH lysR-type" evidence="6">
    <location>
        <begin position="5"/>
        <end position="62"/>
    </location>
</feature>
<evidence type="ECO:0000313" key="7">
    <source>
        <dbReference type="EMBL" id="SUA44926.1"/>
    </source>
</evidence>
<dbReference type="InterPro" id="IPR036390">
    <property type="entry name" value="WH_DNA-bd_sf"/>
</dbReference>
<name>A0A378WUJ2_9NOCA</name>
<dbReference type="GO" id="GO:0032993">
    <property type="term" value="C:protein-DNA complex"/>
    <property type="evidence" value="ECO:0007669"/>
    <property type="project" value="TreeGrafter"/>
</dbReference>
<dbReference type="SUPFAM" id="SSF53850">
    <property type="entry name" value="Periplasmic binding protein-like II"/>
    <property type="match status" value="1"/>
</dbReference>
<dbReference type="GO" id="GO:0003700">
    <property type="term" value="F:DNA-binding transcription factor activity"/>
    <property type="evidence" value="ECO:0007669"/>
    <property type="project" value="InterPro"/>
</dbReference>
<dbReference type="InterPro" id="IPR000847">
    <property type="entry name" value="LysR_HTH_N"/>
</dbReference>
<dbReference type="RefSeq" id="WP_062965320.1">
    <property type="nucleotide sequence ID" value="NZ_JAJFOE010000001.1"/>
</dbReference>
<gene>
    <name evidence="7" type="primary">hcaR_3</name>
    <name evidence="7" type="ORF">NCTC13184_03448</name>
</gene>
<proteinExistence type="inferred from homology"/>
<dbReference type="FunFam" id="1.10.10.10:FF:000001">
    <property type="entry name" value="LysR family transcriptional regulator"/>
    <property type="match status" value="1"/>
</dbReference>
<dbReference type="PANTHER" id="PTHR30346:SF0">
    <property type="entry name" value="HCA OPERON TRANSCRIPTIONAL ACTIVATOR HCAR"/>
    <property type="match status" value="1"/>
</dbReference>
<protein>
    <submittedName>
        <fullName evidence="7">Hca operon transcriptional activator</fullName>
    </submittedName>
</protein>
<keyword evidence="4" id="KW-0010">Activator</keyword>
<keyword evidence="3" id="KW-0238">DNA-binding</keyword>
<evidence type="ECO:0000256" key="3">
    <source>
        <dbReference type="ARBA" id="ARBA00023125"/>
    </source>
</evidence>
<dbReference type="Gene3D" id="1.10.10.10">
    <property type="entry name" value="Winged helix-like DNA-binding domain superfamily/Winged helix DNA-binding domain"/>
    <property type="match status" value="1"/>
</dbReference>
<evidence type="ECO:0000259" key="6">
    <source>
        <dbReference type="PROSITE" id="PS50931"/>
    </source>
</evidence>
<sequence>MASGFDLRKLRYFVAVAEAGNFTRAAVSLHIAQPVLSRQIKELERELGGPLFVRHPRRLELTPAGRKLLTDGRRLLTSATRLTDDVRGIATGTRSLTVGHHRAIALRQTVLAFQHKHSGIDVTVVPLDHDSETHAVLSGAVDVAVVCPSSPPADVASTVLWQEPTMAALSTGHELAQRPTLTLADLAPFNRARFDSTRPDGRALRDADDRLDLLANSSAVHLAPALAARRYHHPDVTFIPVTDAPPTPILAVWDNDRQSRLIVDFTAAALEVHNATTSNN</sequence>
<dbReference type="GO" id="GO:0003677">
    <property type="term" value="F:DNA binding"/>
    <property type="evidence" value="ECO:0007669"/>
    <property type="project" value="UniProtKB-KW"/>
</dbReference>
<dbReference type="Proteomes" id="UP000255082">
    <property type="component" value="Unassembled WGS sequence"/>
</dbReference>
<dbReference type="PANTHER" id="PTHR30346">
    <property type="entry name" value="TRANSCRIPTIONAL DUAL REGULATOR HCAR-RELATED"/>
    <property type="match status" value="1"/>
</dbReference>
<dbReference type="Pfam" id="PF03466">
    <property type="entry name" value="LysR_substrate"/>
    <property type="match status" value="1"/>
</dbReference>
<organism evidence="7 8">
    <name type="scientific">Nocardia africana</name>
    <dbReference type="NCBI Taxonomy" id="134964"/>
    <lineage>
        <taxon>Bacteria</taxon>
        <taxon>Bacillati</taxon>
        <taxon>Actinomycetota</taxon>
        <taxon>Actinomycetes</taxon>
        <taxon>Mycobacteriales</taxon>
        <taxon>Nocardiaceae</taxon>
        <taxon>Nocardia</taxon>
    </lineage>
</organism>
<dbReference type="Gene3D" id="3.40.190.10">
    <property type="entry name" value="Periplasmic binding protein-like II"/>
    <property type="match status" value="2"/>
</dbReference>
<evidence type="ECO:0000256" key="2">
    <source>
        <dbReference type="ARBA" id="ARBA00023015"/>
    </source>
</evidence>
<dbReference type="AlphaFoldDB" id="A0A378WUJ2"/>